<gene>
    <name evidence="3" type="ORF">FSB_LOCUS55228</name>
</gene>
<proteinExistence type="predicted"/>
<dbReference type="InterPro" id="IPR026960">
    <property type="entry name" value="RVT-Znf"/>
</dbReference>
<dbReference type="InterPro" id="IPR002156">
    <property type="entry name" value="RNaseH_domain"/>
</dbReference>
<dbReference type="Pfam" id="PF13456">
    <property type="entry name" value="RVT_3"/>
    <property type="match status" value="1"/>
</dbReference>
<feature type="domain" description="Reverse transcriptase zinc-binding" evidence="2">
    <location>
        <begin position="334"/>
        <end position="430"/>
    </location>
</feature>
<dbReference type="Pfam" id="PF13966">
    <property type="entry name" value="zf-RVT"/>
    <property type="match status" value="1"/>
</dbReference>
<dbReference type="GO" id="GO:0003676">
    <property type="term" value="F:nucleic acid binding"/>
    <property type="evidence" value="ECO:0007669"/>
    <property type="project" value="InterPro"/>
</dbReference>
<dbReference type="PANTHER" id="PTHR33116:SF86">
    <property type="entry name" value="REVERSE TRANSCRIPTASE DOMAIN-CONTAINING PROTEIN"/>
    <property type="match status" value="1"/>
</dbReference>
<evidence type="ECO:0000259" key="2">
    <source>
        <dbReference type="Pfam" id="PF13966"/>
    </source>
</evidence>
<dbReference type="PANTHER" id="PTHR33116">
    <property type="entry name" value="REVERSE TRANSCRIPTASE ZINC-BINDING DOMAIN-CONTAINING PROTEIN-RELATED-RELATED"/>
    <property type="match status" value="1"/>
</dbReference>
<sequence length="664" mass="75491">MDQLQEVDYGNLDDDEEFTSMQNIQHELNDLMEWEEIHWKQRSRVTWLQEGDQNTKYFHTKASQRRQQNTIAGIHDSHGTCQTDPEQIREIILGYYRDIFTSEGSNRLEEVMESVEWWVTPEMNNMLTKPFQAEEVFTALQQMHPSIGTWTKWQAERNGSICGVRAGRGGPSVSHLYFADDSLLFSQATQEGCLQFQSIPQKYEAASGQQLNREKTSLFFSKNTPHDTQDVLAGILGIPIITCFEKYLGLPSFVGQSKIQAFSNIQERAVVKPGASTAWRGIIVGQVILEKGLRWSVDNLFFPHEAQVIQLSIPISSRLPRDKLIWSATPSGIYSLKSGYQLLCNERISSSTGSSFNPSTGKRLWHEIWSIPVAMKIRNFIWRACTGILPTKATLHRRHILPELECDLCHGHGESATHALWNCESARAIWQHCSLPLGCLRHIQDHGSFMDVVDIVNHNLSREEVGLFCTVSWKIWYRRNEIRLHGIWKDPSLAPKMPISRTHWTPSMDGFYKVNVALCCLSSPCKAGSGILVQDHGGNVIATRCLPLSYSDNKDQTELKSLKDAMEFAYDIGLSSVILEHEFPWLHKELVRDSSWSAWGQVVEDMKILLCRFSSWKSNLCLPVANKPSRALACYAHAYDEAIVWMEDNPPIIASLVSRDAHSL</sequence>
<evidence type="ECO:0000313" key="3">
    <source>
        <dbReference type="EMBL" id="SPD27346.1"/>
    </source>
</evidence>
<dbReference type="GO" id="GO:0004523">
    <property type="term" value="F:RNA-DNA hybrid ribonuclease activity"/>
    <property type="evidence" value="ECO:0007669"/>
    <property type="project" value="InterPro"/>
</dbReference>
<evidence type="ECO:0000259" key="1">
    <source>
        <dbReference type="Pfam" id="PF13456"/>
    </source>
</evidence>
<protein>
    <recommendedName>
        <fullName evidence="4">Reverse transcriptase zinc-binding domain-containing protein</fullName>
    </recommendedName>
</protein>
<feature type="domain" description="RNase H type-1" evidence="1">
    <location>
        <begin position="520"/>
        <end position="634"/>
    </location>
</feature>
<name>A0A2N9IP83_FAGSY</name>
<organism evidence="3">
    <name type="scientific">Fagus sylvatica</name>
    <name type="common">Beechnut</name>
    <dbReference type="NCBI Taxonomy" id="28930"/>
    <lineage>
        <taxon>Eukaryota</taxon>
        <taxon>Viridiplantae</taxon>
        <taxon>Streptophyta</taxon>
        <taxon>Embryophyta</taxon>
        <taxon>Tracheophyta</taxon>
        <taxon>Spermatophyta</taxon>
        <taxon>Magnoliopsida</taxon>
        <taxon>eudicotyledons</taxon>
        <taxon>Gunneridae</taxon>
        <taxon>Pentapetalae</taxon>
        <taxon>rosids</taxon>
        <taxon>fabids</taxon>
        <taxon>Fagales</taxon>
        <taxon>Fagaceae</taxon>
        <taxon>Fagus</taxon>
    </lineage>
</organism>
<reference evidence="3" key="1">
    <citation type="submission" date="2018-02" db="EMBL/GenBank/DDBJ databases">
        <authorList>
            <person name="Cohen D.B."/>
            <person name="Kent A.D."/>
        </authorList>
    </citation>
    <scope>NUCLEOTIDE SEQUENCE</scope>
</reference>
<accession>A0A2N9IP83</accession>
<dbReference type="EMBL" id="OIVN01006189">
    <property type="protein sequence ID" value="SPD27346.1"/>
    <property type="molecule type" value="Genomic_DNA"/>
</dbReference>
<dbReference type="AlphaFoldDB" id="A0A2N9IP83"/>
<evidence type="ECO:0008006" key="4">
    <source>
        <dbReference type="Google" id="ProtNLM"/>
    </source>
</evidence>